<organism evidence="1 2">
    <name type="scientific">Kingdonia uniflora</name>
    <dbReference type="NCBI Taxonomy" id="39325"/>
    <lineage>
        <taxon>Eukaryota</taxon>
        <taxon>Viridiplantae</taxon>
        <taxon>Streptophyta</taxon>
        <taxon>Embryophyta</taxon>
        <taxon>Tracheophyta</taxon>
        <taxon>Spermatophyta</taxon>
        <taxon>Magnoliopsida</taxon>
        <taxon>Ranunculales</taxon>
        <taxon>Circaeasteraceae</taxon>
        <taxon>Kingdonia</taxon>
    </lineage>
</organism>
<keyword evidence="2" id="KW-1185">Reference proteome</keyword>
<proteinExistence type="predicted"/>
<dbReference type="AlphaFoldDB" id="A0A7J7NMS9"/>
<dbReference type="EMBL" id="JACGCM010000694">
    <property type="protein sequence ID" value="KAF6168499.1"/>
    <property type="molecule type" value="Genomic_DNA"/>
</dbReference>
<comment type="caution">
    <text evidence="1">The sequence shown here is derived from an EMBL/GenBank/DDBJ whole genome shotgun (WGS) entry which is preliminary data.</text>
</comment>
<evidence type="ECO:0000313" key="2">
    <source>
        <dbReference type="Proteomes" id="UP000541444"/>
    </source>
</evidence>
<accession>A0A7J7NMS9</accession>
<name>A0A7J7NMS9_9MAGN</name>
<evidence type="ECO:0000313" key="1">
    <source>
        <dbReference type="EMBL" id="KAF6168499.1"/>
    </source>
</evidence>
<reference evidence="1 2" key="1">
    <citation type="journal article" date="2020" name="IScience">
        <title>Genome Sequencing of the Endangered Kingdonia uniflora (Circaeasteraceae, Ranunculales) Reveals Potential Mechanisms of Evolutionary Specialization.</title>
        <authorList>
            <person name="Sun Y."/>
            <person name="Deng T."/>
            <person name="Zhang A."/>
            <person name="Moore M.J."/>
            <person name="Landis J.B."/>
            <person name="Lin N."/>
            <person name="Zhang H."/>
            <person name="Zhang X."/>
            <person name="Huang J."/>
            <person name="Zhang X."/>
            <person name="Sun H."/>
            <person name="Wang H."/>
        </authorList>
    </citation>
    <scope>NUCLEOTIDE SEQUENCE [LARGE SCALE GENOMIC DNA]</scope>
    <source>
        <strain evidence="1">TB1705</strain>
        <tissue evidence="1">Leaf</tissue>
    </source>
</reference>
<protein>
    <submittedName>
        <fullName evidence="1">Uncharacterized protein</fullName>
    </submittedName>
</protein>
<gene>
    <name evidence="1" type="ORF">GIB67_015046</name>
</gene>
<dbReference type="Proteomes" id="UP000541444">
    <property type="component" value="Unassembled WGS sequence"/>
</dbReference>
<dbReference type="OrthoDB" id="1088999at2759"/>
<sequence>MAAKRYNMGYDDDGQRVNFSGPILSQSHKLDELLERDECQIRQAVHKSLLQRGNRKQYWLSREEAGTLVAERSWLAVIRAS</sequence>